<evidence type="ECO:0000256" key="1">
    <source>
        <dbReference type="SAM" id="MobiDB-lite"/>
    </source>
</evidence>
<accession>A0A562K4D0</accession>
<keyword evidence="3" id="KW-1185">Reference proteome</keyword>
<evidence type="ECO:0008006" key="4">
    <source>
        <dbReference type="Google" id="ProtNLM"/>
    </source>
</evidence>
<name>A0A562K4D0_9BRAD</name>
<evidence type="ECO:0000313" key="2">
    <source>
        <dbReference type="EMBL" id="TWH90301.1"/>
    </source>
</evidence>
<gene>
    <name evidence="2" type="ORF">IQ17_07514</name>
</gene>
<proteinExistence type="predicted"/>
<feature type="region of interest" description="Disordered" evidence="1">
    <location>
        <begin position="1"/>
        <end position="20"/>
    </location>
</feature>
<dbReference type="EMBL" id="VLKL01000083">
    <property type="protein sequence ID" value="TWH90301.1"/>
    <property type="molecule type" value="Genomic_DNA"/>
</dbReference>
<sequence length="84" mass="9510">MRRPMSTAKTTTHPAASLDETKCLTSQQRLDDTSVGQLEADICTFIHLHNQNPKPFKWTKSADQILASVKRFCHKTQQTLCGEH</sequence>
<dbReference type="Proteomes" id="UP000317176">
    <property type="component" value="Unassembled WGS sequence"/>
</dbReference>
<organism evidence="2 3">
    <name type="scientific">Bradyrhizobium daqingense</name>
    <dbReference type="NCBI Taxonomy" id="993502"/>
    <lineage>
        <taxon>Bacteria</taxon>
        <taxon>Pseudomonadati</taxon>
        <taxon>Pseudomonadota</taxon>
        <taxon>Alphaproteobacteria</taxon>
        <taxon>Hyphomicrobiales</taxon>
        <taxon>Nitrobacteraceae</taxon>
        <taxon>Bradyrhizobium</taxon>
    </lineage>
</organism>
<protein>
    <recommendedName>
        <fullName evidence="4">DDE superfamily endonuclease</fullName>
    </recommendedName>
</protein>
<comment type="caution">
    <text evidence="2">The sequence shown here is derived from an EMBL/GenBank/DDBJ whole genome shotgun (WGS) entry which is preliminary data.</text>
</comment>
<evidence type="ECO:0000313" key="3">
    <source>
        <dbReference type="Proteomes" id="UP000317176"/>
    </source>
</evidence>
<dbReference type="AlphaFoldDB" id="A0A562K4D0"/>
<reference evidence="2 3" key="1">
    <citation type="journal article" date="2015" name="Stand. Genomic Sci.">
        <title>Genomic Encyclopedia of Bacterial and Archaeal Type Strains, Phase III: the genomes of soil and plant-associated and newly described type strains.</title>
        <authorList>
            <person name="Whitman W.B."/>
            <person name="Woyke T."/>
            <person name="Klenk H.P."/>
            <person name="Zhou Y."/>
            <person name="Lilburn T.G."/>
            <person name="Beck B.J."/>
            <person name="De Vos P."/>
            <person name="Vandamme P."/>
            <person name="Eisen J.A."/>
            <person name="Garrity G."/>
            <person name="Hugenholtz P."/>
            <person name="Kyrpides N.C."/>
        </authorList>
    </citation>
    <scope>NUCLEOTIDE SEQUENCE [LARGE SCALE GENOMIC DNA]</scope>
    <source>
        <strain evidence="2 3">CGMCC 1.10947</strain>
    </source>
</reference>